<evidence type="ECO:0000313" key="2">
    <source>
        <dbReference type="EMBL" id="GAA3378907.1"/>
    </source>
</evidence>
<dbReference type="Proteomes" id="UP001499990">
    <property type="component" value="Unassembled WGS sequence"/>
</dbReference>
<evidence type="ECO:0000256" key="1">
    <source>
        <dbReference type="SAM" id="MobiDB-lite"/>
    </source>
</evidence>
<dbReference type="EMBL" id="BAAAYL010000001">
    <property type="protein sequence ID" value="GAA3378907.1"/>
    <property type="molecule type" value="Genomic_DNA"/>
</dbReference>
<name>A0ABP6SLI9_9ACTN</name>
<comment type="caution">
    <text evidence="2">The sequence shown here is derived from an EMBL/GenBank/DDBJ whole genome shotgun (WGS) entry which is preliminary data.</text>
</comment>
<feature type="region of interest" description="Disordered" evidence="1">
    <location>
        <begin position="1"/>
        <end position="22"/>
    </location>
</feature>
<reference evidence="3" key="1">
    <citation type="journal article" date="2019" name="Int. J. Syst. Evol. Microbiol.">
        <title>The Global Catalogue of Microorganisms (GCM) 10K type strain sequencing project: providing services to taxonomists for standard genome sequencing and annotation.</title>
        <authorList>
            <consortium name="The Broad Institute Genomics Platform"/>
            <consortium name="The Broad Institute Genome Sequencing Center for Infectious Disease"/>
            <person name="Wu L."/>
            <person name="Ma J."/>
        </authorList>
    </citation>
    <scope>NUCLEOTIDE SEQUENCE [LARGE SCALE GENOMIC DNA]</scope>
    <source>
        <strain evidence="3">JCM 9651</strain>
    </source>
</reference>
<protein>
    <submittedName>
        <fullName evidence="2">Uncharacterized protein</fullName>
    </submittedName>
</protein>
<evidence type="ECO:0000313" key="3">
    <source>
        <dbReference type="Proteomes" id="UP001499990"/>
    </source>
</evidence>
<organism evidence="2 3">
    <name type="scientific">Streptomyces sannanensis</name>
    <dbReference type="NCBI Taxonomy" id="285536"/>
    <lineage>
        <taxon>Bacteria</taxon>
        <taxon>Bacillati</taxon>
        <taxon>Actinomycetota</taxon>
        <taxon>Actinomycetes</taxon>
        <taxon>Kitasatosporales</taxon>
        <taxon>Streptomycetaceae</taxon>
        <taxon>Streptomyces</taxon>
    </lineage>
</organism>
<gene>
    <name evidence="2" type="ORF">GCM10020367_60320</name>
</gene>
<feature type="region of interest" description="Disordered" evidence="1">
    <location>
        <begin position="60"/>
        <end position="109"/>
    </location>
</feature>
<sequence>MVVLDPRQVPHQPGDGVGPGIEPGIEILRREPLDRSVHRLLDPPESVRKHFCCLHTASERGALRQSRADTPSSCPCPGADALSGSAPSEVVASTAEKAATQAQGAGWTR</sequence>
<proteinExistence type="predicted"/>
<keyword evidence="3" id="KW-1185">Reference proteome</keyword>
<accession>A0ABP6SLI9</accession>